<dbReference type="GO" id="GO:0032259">
    <property type="term" value="P:methylation"/>
    <property type="evidence" value="ECO:0007669"/>
    <property type="project" value="UniProtKB-KW"/>
</dbReference>
<dbReference type="PANTHER" id="PTHR43648">
    <property type="entry name" value="ELECTRON TRANSFER FLAVOPROTEIN BETA SUBUNIT LYSINE METHYLTRANSFERASE"/>
    <property type="match status" value="1"/>
</dbReference>
<dbReference type="InterPro" id="IPR050078">
    <property type="entry name" value="Ribosomal_L11_MeTrfase_PrmA"/>
</dbReference>
<name>A0ABV6K0C8_9PROT</name>
<dbReference type="RefSeq" id="WP_377045985.1">
    <property type="nucleotide sequence ID" value="NZ_JBHLUN010000014.1"/>
</dbReference>
<evidence type="ECO:0000256" key="3">
    <source>
        <dbReference type="SAM" id="MobiDB-lite"/>
    </source>
</evidence>
<gene>
    <name evidence="4" type="ORF">ACFFGY_18425</name>
</gene>
<feature type="region of interest" description="Disordered" evidence="3">
    <location>
        <begin position="1"/>
        <end position="22"/>
    </location>
</feature>
<evidence type="ECO:0000313" key="4">
    <source>
        <dbReference type="EMBL" id="MFC0410233.1"/>
    </source>
</evidence>
<dbReference type="InterPro" id="IPR029063">
    <property type="entry name" value="SAM-dependent_MTases_sf"/>
</dbReference>
<dbReference type="Gene3D" id="3.40.50.150">
    <property type="entry name" value="Vaccinia Virus protein VP39"/>
    <property type="match status" value="1"/>
</dbReference>
<evidence type="ECO:0000256" key="2">
    <source>
        <dbReference type="ARBA" id="ARBA00022679"/>
    </source>
</evidence>
<reference evidence="4 5" key="1">
    <citation type="submission" date="2024-09" db="EMBL/GenBank/DDBJ databases">
        <authorList>
            <person name="Sun Q."/>
            <person name="Mori K."/>
        </authorList>
    </citation>
    <scope>NUCLEOTIDE SEQUENCE [LARGE SCALE GENOMIC DNA]</scope>
    <source>
        <strain evidence="4 5">TBRC 5777</strain>
    </source>
</reference>
<proteinExistence type="predicted"/>
<feature type="compositionally biased region" description="Low complexity" evidence="3">
    <location>
        <begin position="7"/>
        <end position="21"/>
    </location>
</feature>
<dbReference type="Pfam" id="PF06325">
    <property type="entry name" value="PrmA"/>
    <property type="match status" value="1"/>
</dbReference>
<keyword evidence="1 4" id="KW-0489">Methyltransferase</keyword>
<evidence type="ECO:0000313" key="5">
    <source>
        <dbReference type="Proteomes" id="UP001589865"/>
    </source>
</evidence>
<evidence type="ECO:0000256" key="1">
    <source>
        <dbReference type="ARBA" id="ARBA00022603"/>
    </source>
</evidence>
<dbReference type="PANTHER" id="PTHR43648:SF1">
    <property type="entry name" value="ELECTRON TRANSFER FLAVOPROTEIN BETA SUBUNIT LYSINE METHYLTRANSFERASE"/>
    <property type="match status" value="1"/>
</dbReference>
<dbReference type="EMBL" id="JBHLUN010000014">
    <property type="protein sequence ID" value="MFC0410233.1"/>
    <property type="molecule type" value="Genomic_DNA"/>
</dbReference>
<sequence>MSRDEPGTGTAAHGPAPAPRDAAADERFVRDHTVLARPPLVPEIELHLATEITPIWQATERWLAQEGIEPPFWAFAWPGSQALARLVLDEPARVRGRRVLDFAAGGGLAAIACHRAGATVVEAAELDPLACAATRLNARHNGAPVRDICGDVVGEGLRGAPRDSSGEALRRWDVVLAGDVCYEAPMTGHILPWLRRLAGEGVEVWVADPGRAYLPREGMEAGPRFLVPTTRELEDRDQREVTVWRLRP</sequence>
<keyword evidence="5" id="KW-1185">Reference proteome</keyword>
<keyword evidence="2" id="KW-0808">Transferase</keyword>
<dbReference type="SUPFAM" id="SSF53335">
    <property type="entry name" value="S-adenosyl-L-methionine-dependent methyltransferases"/>
    <property type="match status" value="1"/>
</dbReference>
<comment type="caution">
    <text evidence="4">The sequence shown here is derived from an EMBL/GenBank/DDBJ whole genome shotgun (WGS) entry which is preliminary data.</text>
</comment>
<organism evidence="4 5">
    <name type="scientific">Roseomonas elaeocarpi</name>
    <dbReference type="NCBI Taxonomy" id="907779"/>
    <lineage>
        <taxon>Bacteria</taxon>
        <taxon>Pseudomonadati</taxon>
        <taxon>Pseudomonadota</taxon>
        <taxon>Alphaproteobacteria</taxon>
        <taxon>Acetobacterales</taxon>
        <taxon>Roseomonadaceae</taxon>
        <taxon>Roseomonas</taxon>
    </lineage>
</organism>
<accession>A0ABV6K0C8</accession>
<protein>
    <submittedName>
        <fullName evidence="4">Methyltransferase</fullName>
    </submittedName>
</protein>
<dbReference type="Proteomes" id="UP001589865">
    <property type="component" value="Unassembled WGS sequence"/>
</dbReference>
<dbReference type="GO" id="GO:0008168">
    <property type="term" value="F:methyltransferase activity"/>
    <property type="evidence" value="ECO:0007669"/>
    <property type="project" value="UniProtKB-KW"/>
</dbReference>